<feature type="compositionally biased region" description="Polar residues" evidence="2">
    <location>
        <begin position="244"/>
        <end position="256"/>
    </location>
</feature>
<dbReference type="AlphaFoldDB" id="H3H0E8"/>
<name>H3H0E8_PHYRM</name>
<evidence type="ECO:0000256" key="1">
    <source>
        <dbReference type="ARBA" id="ARBA00009986"/>
    </source>
</evidence>
<dbReference type="PANTHER" id="PTHR43866">
    <property type="entry name" value="MALONATE-SEMIALDEHYDE DEHYDROGENASE"/>
    <property type="match status" value="1"/>
</dbReference>
<organism evidence="3 4">
    <name type="scientific">Phytophthora ramorum</name>
    <name type="common">Sudden oak death agent</name>
    <dbReference type="NCBI Taxonomy" id="164328"/>
    <lineage>
        <taxon>Eukaryota</taxon>
        <taxon>Sar</taxon>
        <taxon>Stramenopiles</taxon>
        <taxon>Oomycota</taxon>
        <taxon>Peronosporomycetes</taxon>
        <taxon>Peronosporales</taxon>
        <taxon>Peronosporaceae</taxon>
        <taxon>Phytophthora</taxon>
    </lineage>
</organism>
<reference evidence="4" key="1">
    <citation type="journal article" date="2006" name="Science">
        <title>Phytophthora genome sequences uncover evolutionary origins and mechanisms of pathogenesis.</title>
        <authorList>
            <person name="Tyler B.M."/>
            <person name="Tripathy S."/>
            <person name="Zhang X."/>
            <person name="Dehal P."/>
            <person name="Jiang R.H."/>
            <person name="Aerts A."/>
            <person name="Arredondo F.D."/>
            <person name="Baxter L."/>
            <person name="Bensasson D."/>
            <person name="Beynon J.L."/>
            <person name="Chapman J."/>
            <person name="Damasceno C.M."/>
            <person name="Dorrance A.E."/>
            <person name="Dou D."/>
            <person name="Dickerman A.W."/>
            <person name="Dubchak I.L."/>
            <person name="Garbelotto M."/>
            <person name="Gijzen M."/>
            <person name="Gordon S.G."/>
            <person name="Govers F."/>
            <person name="Grunwald N.J."/>
            <person name="Huang W."/>
            <person name="Ivors K.L."/>
            <person name="Jones R.W."/>
            <person name="Kamoun S."/>
            <person name="Krampis K."/>
            <person name="Lamour K.H."/>
            <person name="Lee M.K."/>
            <person name="McDonald W.H."/>
            <person name="Medina M."/>
            <person name="Meijer H.J."/>
            <person name="Nordberg E.K."/>
            <person name="Maclean D.J."/>
            <person name="Ospina-Giraldo M.D."/>
            <person name="Morris P.F."/>
            <person name="Phuntumart V."/>
            <person name="Putnam N.H."/>
            <person name="Rash S."/>
            <person name="Rose J.K."/>
            <person name="Sakihama Y."/>
            <person name="Salamov A.A."/>
            <person name="Savidor A."/>
            <person name="Scheuring C.F."/>
            <person name="Smith B.M."/>
            <person name="Sobral B.W."/>
            <person name="Terry A."/>
            <person name="Torto-Alalibo T.A."/>
            <person name="Win J."/>
            <person name="Xu Z."/>
            <person name="Zhang H."/>
            <person name="Grigoriev I.V."/>
            <person name="Rokhsar D.S."/>
            <person name="Boore J.L."/>
        </authorList>
    </citation>
    <scope>NUCLEOTIDE SEQUENCE [LARGE SCALE GENOMIC DNA]</scope>
    <source>
        <strain evidence="4">Pr102</strain>
    </source>
</reference>
<sequence>MVVLAAPPTDVHFPSREALLAHVRNFVAKQGYAVVIHKTNEPRGRLWLRCDLGGTRRRARLHDCPFQLYGRRLPSGEWTLKVQNEMHHHEVEPPVLQLVARRLGPEHKRLVRELTDQGLLPARILERLKEQFPGKVFTVQEIYNERDFMRRERLAGRPAFAGDEEEVDVQQQQTETMASAAVVPVMQDTGVDPTQVLQDAWGRVNSLFANWQPQVQRSFTQQLEYLMETSSKQNEVLNGGAEPTASSSEDGVTVSSEAVPAELGDLPTARKRLRTHFSGGT</sequence>
<evidence type="ECO:0000313" key="4">
    <source>
        <dbReference type="Proteomes" id="UP000005238"/>
    </source>
</evidence>
<accession>H3H0E8</accession>
<evidence type="ECO:0000256" key="2">
    <source>
        <dbReference type="SAM" id="MobiDB-lite"/>
    </source>
</evidence>
<dbReference type="PANTHER" id="PTHR43866:SF3">
    <property type="entry name" value="METHYLMALONATE-SEMIALDEHYDE DEHYDROGENASE [ACYLATING], MITOCHONDRIAL"/>
    <property type="match status" value="1"/>
</dbReference>
<comment type="similarity">
    <text evidence="1">Belongs to the aldehyde dehydrogenase family.</text>
</comment>
<dbReference type="HOGENOM" id="CLU_992005_0_0_1"/>
<dbReference type="EMBL" id="DS566089">
    <property type="status" value="NOT_ANNOTATED_CDS"/>
    <property type="molecule type" value="Genomic_DNA"/>
</dbReference>
<evidence type="ECO:0000313" key="3">
    <source>
        <dbReference type="EnsemblProtists" id="Phyra83629"/>
    </source>
</evidence>
<dbReference type="VEuPathDB" id="FungiDB:KRP23_9638"/>
<dbReference type="GO" id="GO:0004491">
    <property type="term" value="F:methylmalonate-semialdehyde dehydrogenase (acylating, NAD) activity"/>
    <property type="evidence" value="ECO:0007669"/>
    <property type="project" value="InterPro"/>
</dbReference>
<reference evidence="3" key="2">
    <citation type="submission" date="2015-06" db="UniProtKB">
        <authorList>
            <consortium name="EnsemblProtists"/>
        </authorList>
    </citation>
    <scope>IDENTIFICATION</scope>
    <source>
        <strain evidence="3">Pr102</strain>
    </source>
</reference>
<dbReference type="InterPro" id="IPR010061">
    <property type="entry name" value="MeMal-semiAld_DH"/>
</dbReference>
<proteinExistence type="inferred from homology"/>
<feature type="region of interest" description="Disordered" evidence="2">
    <location>
        <begin position="235"/>
        <end position="281"/>
    </location>
</feature>
<dbReference type="VEuPathDB" id="FungiDB:KRP22_13710"/>
<keyword evidence="4" id="KW-1185">Reference proteome</keyword>
<dbReference type="EnsemblProtists" id="Phyra83629">
    <property type="protein sequence ID" value="Phyra83629"/>
    <property type="gene ID" value="Phyra83629"/>
</dbReference>
<protein>
    <submittedName>
        <fullName evidence="3">Uncharacterized protein</fullName>
    </submittedName>
</protein>
<dbReference type="STRING" id="164328.H3H0E8"/>
<dbReference type="InParanoid" id="H3H0E8"/>
<dbReference type="Proteomes" id="UP000005238">
    <property type="component" value="Unassembled WGS sequence"/>
</dbReference>
<dbReference type="eggNOG" id="ENOG502S9FG">
    <property type="taxonomic scope" value="Eukaryota"/>
</dbReference>